<feature type="chain" id="PRO_5040450689" description="Malate dehydrogenase" evidence="1">
    <location>
        <begin position="21"/>
        <end position="236"/>
    </location>
</feature>
<dbReference type="OrthoDB" id="1859733at2759"/>
<proteinExistence type="predicted"/>
<evidence type="ECO:0008006" key="4">
    <source>
        <dbReference type="Google" id="ProtNLM"/>
    </source>
</evidence>
<dbReference type="PANTHER" id="PTHR35567:SF1">
    <property type="entry name" value="CONSERVED FUNGAL PROTEIN (AFU_ORTHOLOGUE AFUA_1G14230)"/>
    <property type="match status" value="1"/>
</dbReference>
<feature type="signal peptide" evidence="1">
    <location>
        <begin position="1"/>
        <end position="20"/>
    </location>
</feature>
<keyword evidence="3" id="KW-1185">Reference proteome</keyword>
<sequence>MPSVLKSILALPILLLLVAGSPSNCRERCGISKAVIDTSGTTLPPPSYAPSFIGLGVGTQNYTCGSTGTYTNVGALAQLFDASCLVGHSSFTELAATAFEAWNSSESADLSGCSDRVISQADVIKNVITMPVTLGYHYFVTNPKTGSLSPEWDFTDGAFAGDAKAYVVASKIDDDPAPTGVADIDWLYLTNPTGTLAQEIYRVDTKGGQPPASCIPGSAEITVKYTSMYWLMGGSF</sequence>
<comment type="caution">
    <text evidence="2">The sequence shown here is derived from an EMBL/GenBank/DDBJ whole genome shotgun (WGS) entry which is preliminary data.</text>
</comment>
<evidence type="ECO:0000313" key="3">
    <source>
        <dbReference type="Proteomes" id="UP000772434"/>
    </source>
</evidence>
<name>A0A9P5PV69_9AGAR</name>
<dbReference type="EMBL" id="JADNRY010000058">
    <property type="protein sequence ID" value="KAF9068680.1"/>
    <property type="molecule type" value="Genomic_DNA"/>
</dbReference>
<gene>
    <name evidence="2" type="ORF">BDP27DRAFT_1421670</name>
</gene>
<evidence type="ECO:0000313" key="2">
    <source>
        <dbReference type="EMBL" id="KAF9068680.1"/>
    </source>
</evidence>
<reference evidence="2" key="1">
    <citation type="submission" date="2020-11" db="EMBL/GenBank/DDBJ databases">
        <authorList>
            <consortium name="DOE Joint Genome Institute"/>
            <person name="Ahrendt S."/>
            <person name="Riley R."/>
            <person name="Andreopoulos W."/>
            <person name="Labutti K."/>
            <person name="Pangilinan J."/>
            <person name="Ruiz-Duenas F.J."/>
            <person name="Barrasa J.M."/>
            <person name="Sanchez-Garcia M."/>
            <person name="Camarero S."/>
            <person name="Miyauchi S."/>
            <person name="Serrano A."/>
            <person name="Linde D."/>
            <person name="Babiker R."/>
            <person name="Drula E."/>
            <person name="Ayuso-Fernandez I."/>
            <person name="Pacheco R."/>
            <person name="Padilla G."/>
            <person name="Ferreira P."/>
            <person name="Barriuso J."/>
            <person name="Kellner H."/>
            <person name="Castanera R."/>
            <person name="Alfaro M."/>
            <person name="Ramirez L."/>
            <person name="Pisabarro A.G."/>
            <person name="Kuo A."/>
            <person name="Tritt A."/>
            <person name="Lipzen A."/>
            <person name="He G."/>
            <person name="Yan M."/>
            <person name="Ng V."/>
            <person name="Cullen D."/>
            <person name="Martin F."/>
            <person name="Rosso M.-N."/>
            <person name="Henrissat B."/>
            <person name="Hibbett D."/>
            <person name="Martinez A.T."/>
            <person name="Grigoriev I.V."/>
        </authorList>
    </citation>
    <scope>NUCLEOTIDE SEQUENCE</scope>
    <source>
        <strain evidence="2">AH 40177</strain>
    </source>
</reference>
<dbReference type="Proteomes" id="UP000772434">
    <property type="component" value="Unassembled WGS sequence"/>
</dbReference>
<dbReference type="InterPro" id="IPR021851">
    <property type="entry name" value="DUF3455"/>
</dbReference>
<organism evidence="2 3">
    <name type="scientific">Rhodocollybia butyracea</name>
    <dbReference type="NCBI Taxonomy" id="206335"/>
    <lineage>
        <taxon>Eukaryota</taxon>
        <taxon>Fungi</taxon>
        <taxon>Dikarya</taxon>
        <taxon>Basidiomycota</taxon>
        <taxon>Agaricomycotina</taxon>
        <taxon>Agaricomycetes</taxon>
        <taxon>Agaricomycetidae</taxon>
        <taxon>Agaricales</taxon>
        <taxon>Marasmiineae</taxon>
        <taxon>Omphalotaceae</taxon>
        <taxon>Rhodocollybia</taxon>
    </lineage>
</organism>
<dbReference type="AlphaFoldDB" id="A0A9P5PV69"/>
<dbReference type="Pfam" id="PF11937">
    <property type="entry name" value="DUF3455"/>
    <property type="match status" value="1"/>
</dbReference>
<protein>
    <recommendedName>
        <fullName evidence="4">Malate dehydrogenase</fullName>
    </recommendedName>
</protein>
<dbReference type="PANTHER" id="PTHR35567">
    <property type="entry name" value="MALATE DEHYDROGENASE (AFU_ORTHOLOGUE AFUA_2G13800)"/>
    <property type="match status" value="1"/>
</dbReference>
<evidence type="ECO:0000256" key="1">
    <source>
        <dbReference type="SAM" id="SignalP"/>
    </source>
</evidence>
<keyword evidence="1" id="KW-0732">Signal</keyword>
<accession>A0A9P5PV69</accession>